<evidence type="ECO:0000313" key="1">
    <source>
        <dbReference type="EMBL" id="CEG57458.1"/>
    </source>
</evidence>
<dbReference type="KEGG" id="lfa:LFA_2073"/>
<accession>A0A098G4P2</accession>
<sequence>MKLNMRRSLSDLICDDLAELAHYGSDVIASEEALRCMVALYQNQGRLHNVHIVHKNELQSFLKSTLDVDTLKNSQGHYQFLIEVGSRSKAHQRSPETIHYCTVDLYFEPGKKPLAFIADQYRGYSGYYSEFIKIADELGIHFVIPGGDVFQADSVHCPVFSIHHLLLTASDTAISGLLDNIAGDTTDKTHTLFSWNELPPQYIYPSQSVSMLLKYVDYVKNKEALPEKQASLILENSRFATFLPANLYPDFKVENKIRNKSVKTLAAQMSGEVVFALENTSDFDENTLIDICYQDKYPVVHSLLTKALTISKKFPLYKNGLFQAHPLFELAFSFASPMEICFENMNFKDVFSNKAVLELMQKGLVDPRNLFNAMVSVPKEITVNKAVCNIVKSNLPGIEIIASCLDAHPEANLQNINALFMSRHCGIFFNNPILSKLFVNGLLRIEHVDKILAYQIDQKKFAAFTSDAERLEYLDTKFSLGLNLNVELGGSESVFSVPTIDIDNTEEVIPVRKPTVNIGLLVESMSKSIFTAENKTSEDIVPTPQQEIPIN</sequence>
<protein>
    <submittedName>
        <fullName evidence="1">Uncharacterized protein</fullName>
    </submittedName>
</protein>
<reference evidence="2" key="1">
    <citation type="submission" date="2014-09" db="EMBL/GenBank/DDBJ databases">
        <authorList>
            <person name="Gomez-Valero L."/>
        </authorList>
    </citation>
    <scope>NUCLEOTIDE SEQUENCE [LARGE SCALE GENOMIC DNA]</scope>
    <source>
        <strain evidence="2">ATCC700992</strain>
    </source>
</reference>
<dbReference type="Proteomes" id="UP000032430">
    <property type="component" value="Chromosome I"/>
</dbReference>
<evidence type="ECO:0000313" key="2">
    <source>
        <dbReference type="Proteomes" id="UP000032430"/>
    </source>
</evidence>
<name>A0A098G4P2_9GAMM</name>
<dbReference type="HOGENOM" id="CLU_494165_0_0_6"/>
<organism evidence="1 2">
    <name type="scientific">Legionella fallonii LLAP-10</name>
    <dbReference type="NCBI Taxonomy" id="1212491"/>
    <lineage>
        <taxon>Bacteria</taxon>
        <taxon>Pseudomonadati</taxon>
        <taxon>Pseudomonadota</taxon>
        <taxon>Gammaproteobacteria</taxon>
        <taxon>Legionellales</taxon>
        <taxon>Legionellaceae</taxon>
        <taxon>Legionella</taxon>
    </lineage>
</organism>
<proteinExistence type="predicted"/>
<dbReference type="EMBL" id="LN614827">
    <property type="protein sequence ID" value="CEG57458.1"/>
    <property type="molecule type" value="Genomic_DNA"/>
</dbReference>
<keyword evidence="2" id="KW-1185">Reference proteome</keyword>
<dbReference type="AlphaFoldDB" id="A0A098G4P2"/>
<gene>
    <name evidence="1" type="ORF">LFA_2073</name>
</gene>